<dbReference type="RefSeq" id="WP_009383635.1">
    <property type="nucleotide sequence ID" value="NZ_AMSQ01000009.1"/>
</dbReference>
<dbReference type="InterPro" id="IPR006015">
    <property type="entry name" value="Universal_stress_UspA"/>
</dbReference>
<evidence type="ECO:0000256" key="1">
    <source>
        <dbReference type="ARBA" id="ARBA00008791"/>
    </source>
</evidence>
<dbReference type="Pfam" id="PF00582">
    <property type="entry name" value="Usp"/>
    <property type="match status" value="1"/>
</dbReference>
<name>K9AYT9_9STAP</name>
<keyword evidence="4" id="KW-1185">Reference proteome</keyword>
<dbReference type="STRING" id="1229783.C273_06757"/>
<evidence type="ECO:0000313" key="4">
    <source>
        <dbReference type="Proteomes" id="UP000009885"/>
    </source>
</evidence>
<dbReference type="PATRIC" id="fig|1229783.3.peg.1364"/>
<dbReference type="CDD" id="cd00293">
    <property type="entry name" value="USP-like"/>
    <property type="match status" value="1"/>
</dbReference>
<comment type="caution">
    <text evidence="3">The sequence shown here is derived from an EMBL/GenBank/DDBJ whole genome shotgun (WGS) entry which is preliminary data.</text>
</comment>
<dbReference type="EMBL" id="AMSQ01000009">
    <property type="protein sequence ID" value="EKU47722.1"/>
    <property type="molecule type" value="Genomic_DNA"/>
</dbReference>
<feature type="domain" description="UspA" evidence="2">
    <location>
        <begin position="1"/>
        <end position="137"/>
    </location>
</feature>
<gene>
    <name evidence="3" type="ORF">C273_06757</name>
</gene>
<dbReference type="PRINTS" id="PR01438">
    <property type="entry name" value="UNVRSLSTRESS"/>
</dbReference>
<sequence>MYKNILLAADGSDNSYRAAEELLNFIDSKTSVTILNVIDVDDSKNDVLHQTPGSNLTKAREQKLSRIEDLFEDNDVNFDFKFLHGQPEDVVVKEANSGLYQCVVLGNRGLNRFQEMLLGSVSHKVAKHADIPVIIVK</sequence>
<dbReference type="PANTHER" id="PTHR46268">
    <property type="entry name" value="STRESS RESPONSE PROTEIN NHAX"/>
    <property type="match status" value="1"/>
</dbReference>
<dbReference type="InterPro" id="IPR014729">
    <property type="entry name" value="Rossmann-like_a/b/a_fold"/>
</dbReference>
<dbReference type="OrthoDB" id="9777884at2"/>
<organism evidence="3 4">
    <name type="scientific">Staphylococcus massiliensis S46</name>
    <dbReference type="NCBI Taxonomy" id="1229783"/>
    <lineage>
        <taxon>Bacteria</taxon>
        <taxon>Bacillati</taxon>
        <taxon>Bacillota</taxon>
        <taxon>Bacilli</taxon>
        <taxon>Bacillales</taxon>
        <taxon>Staphylococcaceae</taxon>
        <taxon>Staphylococcus</taxon>
    </lineage>
</organism>
<accession>K9AYT9</accession>
<dbReference type="AlphaFoldDB" id="K9AYT9"/>
<proteinExistence type="inferred from homology"/>
<dbReference type="InterPro" id="IPR006016">
    <property type="entry name" value="UspA"/>
</dbReference>
<comment type="similarity">
    <text evidence="1">Belongs to the universal stress protein A family.</text>
</comment>
<evidence type="ECO:0000259" key="2">
    <source>
        <dbReference type="Pfam" id="PF00582"/>
    </source>
</evidence>
<dbReference type="SUPFAM" id="SSF52402">
    <property type="entry name" value="Adenine nucleotide alpha hydrolases-like"/>
    <property type="match status" value="1"/>
</dbReference>
<dbReference type="eggNOG" id="COG0589">
    <property type="taxonomic scope" value="Bacteria"/>
</dbReference>
<dbReference type="Gene3D" id="3.40.50.620">
    <property type="entry name" value="HUPs"/>
    <property type="match status" value="1"/>
</dbReference>
<dbReference type="Proteomes" id="UP000009885">
    <property type="component" value="Unassembled WGS sequence"/>
</dbReference>
<protein>
    <recommendedName>
        <fullName evidence="2">UspA domain-containing protein</fullName>
    </recommendedName>
</protein>
<dbReference type="PANTHER" id="PTHR46268:SF6">
    <property type="entry name" value="UNIVERSAL STRESS PROTEIN UP12"/>
    <property type="match status" value="1"/>
</dbReference>
<evidence type="ECO:0000313" key="3">
    <source>
        <dbReference type="EMBL" id="EKU47722.1"/>
    </source>
</evidence>
<reference evidence="3 4" key="1">
    <citation type="journal article" date="2013" name="Genome Announc.">
        <title>Genome Sequence of Staphylococcus massiliensis Strain S46, Isolated from the Surface of Healthy Human Skin.</title>
        <authorList>
            <person name="Srivastav R."/>
            <person name="Singh A."/>
            <person name="Jangir P.K."/>
            <person name="Kumari C."/>
            <person name="Muduli S."/>
            <person name="Sharma R."/>
        </authorList>
    </citation>
    <scope>NUCLEOTIDE SEQUENCE [LARGE SCALE GENOMIC DNA]</scope>
    <source>
        <strain evidence="3 4">S46</strain>
    </source>
</reference>